<evidence type="ECO:0000313" key="1">
    <source>
        <dbReference type="EMBL" id="CAH1155844.1"/>
    </source>
</evidence>
<dbReference type="EMBL" id="OU896708">
    <property type="protein sequence ID" value="CAH1155844.1"/>
    <property type="molecule type" value="Genomic_DNA"/>
</dbReference>
<gene>
    <name evidence="1" type="ORF">PHAECO_LOCUS6549</name>
</gene>
<dbReference type="Proteomes" id="UP001153737">
    <property type="component" value="Chromosome 2"/>
</dbReference>
<organism evidence="1 2">
    <name type="scientific">Phaedon cochleariae</name>
    <name type="common">Mustard beetle</name>
    <dbReference type="NCBI Taxonomy" id="80249"/>
    <lineage>
        <taxon>Eukaryota</taxon>
        <taxon>Metazoa</taxon>
        <taxon>Ecdysozoa</taxon>
        <taxon>Arthropoda</taxon>
        <taxon>Hexapoda</taxon>
        <taxon>Insecta</taxon>
        <taxon>Pterygota</taxon>
        <taxon>Neoptera</taxon>
        <taxon>Endopterygota</taxon>
        <taxon>Coleoptera</taxon>
        <taxon>Polyphaga</taxon>
        <taxon>Cucujiformia</taxon>
        <taxon>Chrysomeloidea</taxon>
        <taxon>Chrysomelidae</taxon>
        <taxon>Chrysomelinae</taxon>
        <taxon>Chrysomelini</taxon>
        <taxon>Phaedon</taxon>
    </lineage>
</organism>
<keyword evidence="2" id="KW-1185">Reference proteome</keyword>
<dbReference type="PANTHER" id="PTHR34717:SF1">
    <property type="entry name" value="EG:BACR7A4.20 PROTEIN"/>
    <property type="match status" value="1"/>
</dbReference>
<dbReference type="OrthoDB" id="8068875at2759"/>
<sequence>MIAFVELFLVSISISVIIFIELLDRNPPPIFGVYQRRNGFYWFKVAIAYCLLSVKKFKSSLKRYHVMNNLEQPQLIFHEQATDTVYMSGSNSDGDHMTVRLESRKDYVNAQLYLKINSSNFGVLEINANPSDTSWTKPGENCFEFSAHGMKFIPLEPMKKWRFIYEGSMLEKGNPSVEHYVKIDGIWTSKKPYFYFDSDMDPMLTSKCLAHEKFNKTQFENLKVLNETGSEQFGTMKLNVIIDEKCYIIELDTIRSRNVENYKDWSRYYRCGFHYFATENGDCFSISEICRPIASSRFSFGHVYSAADKKIYPIKDTSLKLYQYGGINAPPEDYAFTFSAGEKTYAVQVRVVDSSHFYVSNDKEAKVYERFSSFKLNGLKGWGTSQWQYRNICEKTYP</sequence>
<dbReference type="PANTHER" id="PTHR34717">
    <property type="entry name" value="EG:BACR7A4.20 PROTEIN"/>
    <property type="match status" value="1"/>
</dbReference>
<evidence type="ECO:0000313" key="2">
    <source>
        <dbReference type="Proteomes" id="UP001153737"/>
    </source>
</evidence>
<dbReference type="AlphaFoldDB" id="A0A9P0DR46"/>
<reference evidence="1" key="2">
    <citation type="submission" date="2022-10" db="EMBL/GenBank/DDBJ databases">
        <authorList>
            <consortium name="ENA_rothamsted_submissions"/>
            <consortium name="culmorum"/>
            <person name="King R."/>
        </authorList>
    </citation>
    <scope>NUCLEOTIDE SEQUENCE</scope>
</reference>
<accession>A0A9P0DR46</accession>
<name>A0A9P0DR46_PHACE</name>
<reference evidence="1" key="1">
    <citation type="submission" date="2022-01" db="EMBL/GenBank/DDBJ databases">
        <authorList>
            <person name="King R."/>
        </authorList>
    </citation>
    <scope>NUCLEOTIDE SEQUENCE</scope>
</reference>
<proteinExistence type="predicted"/>
<protein>
    <submittedName>
        <fullName evidence="1">Uncharacterized protein</fullName>
    </submittedName>
</protein>